<dbReference type="GO" id="GO:0009236">
    <property type="term" value="P:cobalamin biosynthetic process"/>
    <property type="evidence" value="ECO:0007669"/>
    <property type="project" value="UniProtKB-UniRule"/>
</dbReference>
<keyword evidence="7 8" id="KW-0315">Glutamine amidotransferase</keyword>
<dbReference type="InterPro" id="IPR027417">
    <property type="entry name" value="P-loop_NTPase"/>
</dbReference>
<dbReference type="SUPFAM" id="SSF52317">
    <property type="entry name" value="Class I glutamine amidotransferase-like"/>
    <property type="match status" value="1"/>
</dbReference>
<keyword evidence="2 8" id="KW-0169">Cobalamin biosynthesis</keyword>
<organism evidence="11 12">
    <name type="scientific">Methanomethylophilus alvi</name>
    <dbReference type="NCBI Taxonomy" id="1291540"/>
    <lineage>
        <taxon>Archaea</taxon>
        <taxon>Methanobacteriati</taxon>
        <taxon>Thermoplasmatota</taxon>
        <taxon>Thermoplasmata</taxon>
        <taxon>Methanomassiliicoccales</taxon>
        <taxon>Methanomethylophilaceae</taxon>
        <taxon>Methanomethylophilus</taxon>
    </lineage>
</organism>
<dbReference type="InterPro" id="IPR002586">
    <property type="entry name" value="CobQ/CobB/MinD/ParA_Nub-bd_dom"/>
</dbReference>
<dbReference type="EMBL" id="CP017686">
    <property type="protein sequence ID" value="AYQ55428.1"/>
    <property type="molecule type" value="Genomic_DNA"/>
</dbReference>
<comment type="miscellaneous">
    <text evidence="8">The a and c carboxylates of cobyrinate are activated for nucleophilic attack via formation of a phosphorylated intermediate by ATP. CbiA catalyzes first the amidation of the c-carboxylate, and then that of the a-carboxylate.</text>
</comment>
<comment type="similarity">
    <text evidence="8">Belongs to the CobB/CbiA family.</text>
</comment>
<evidence type="ECO:0000259" key="9">
    <source>
        <dbReference type="Pfam" id="PF01656"/>
    </source>
</evidence>
<evidence type="ECO:0000256" key="4">
    <source>
        <dbReference type="ARBA" id="ARBA00022741"/>
    </source>
</evidence>
<dbReference type="Pfam" id="PF07685">
    <property type="entry name" value="GATase_3"/>
    <property type="match status" value="1"/>
</dbReference>
<dbReference type="NCBIfam" id="NF002204">
    <property type="entry name" value="PRK01077.1"/>
    <property type="match status" value="1"/>
</dbReference>
<feature type="site" description="Increases nucleophilicity of active site Cys" evidence="8">
    <location>
        <position position="426"/>
    </location>
</feature>
<dbReference type="PANTHER" id="PTHR43873:SF1">
    <property type="entry name" value="COBYRINATE A,C-DIAMIDE SYNTHASE"/>
    <property type="match status" value="1"/>
</dbReference>
<dbReference type="InterPro" id="IPR011698">
    <property type="entry name" value="GATase_3"/>
</dbReference>
<dbReference type="Pfam" id="PF01656">
    <property type="entry name" value="CbiA"/>
    <property type="match status" value="1"/>
</dbReference>
<comment type="domain">
    <text evidence="8">Comprises of two domains. The C-terminal domain contains the binding site for glutamine and catalyzes the hydrolysis of this substrate to glutamate and ammonia. The N-terminal domain is anticipated to bind ATP and cobyrinate and catalyzes the ultimate synthesis of the diamide product. The ammonia produced via the glutaminase domain is probably translocated to the adjacent domain via a molecular tunnel, where it reacts with an activated intermediate.</text>
</comment>
<comment type="function">
    <text evidence="8">Catalyzes the ATP-dependent amidation of the two carboxylate groups at positions a and c of cobyrinate, using either L-glutamine or ammonia as the nitrogen source.</text>
</comment>
<proteinExistence type="inferred from homology"/>
<protein>
    <recommendedName>
        <fullName evidence="8">Cobyrinate a,c-diamide synthase</fullName>
        <ecNumber evidence="8">6.3.5.11</ecNumber>
    </recommendedName>
    <alternativeName>
        <fullName evidence="8">Cobyrinic acid a,c-diamide synthetase</fullName>
    </alternativeName>
</protein>
<dbReference type="SUPFAM" id="SSF52540">
    <property type="entry name" value="P-loop containing nucleoside triphosphate hydrolases"/>
    <property type="match status" value="1"/>
</dbReference>
<dbReference type="CDD" id="cd03130">
    <property type="entry name" value="GATase1_CobB"/>
    <property type="match status" value="1"/>
</dbReference>
<evidence type="ECO:0000259" key="10">
    <source>
        <dbReference type="Pfam" id="PF07685"/>
    </source>
</evidence>
<evidence type="ECO:0000256" key="5">
    <source>
        <dbReference type="ARBA" id="ARBA00022840"/>
    </source>
</evidence>
<dbReference type="CDD" id="cd05388">
    <property type="entry name" value="CobB_N"/>
    <property type="match status" value="1"/>
</dbReference>
<dbReference type="Proteomes" id="UP000273278">
    <property type="component" value="Chromosome"/>
</dbReference>
<feature type="active site" description="Nucleophile" evidence="8">
    <location>
        <position position="325"/>
    </location>
</feature>
<comment type="pathway">
    <text evidence="8">Cofactor biosynthesis; adenosylcobalamin biosynthesis; cob(II)yrinate a,c-diamide from sirohydrochlorin (anaerobic route): step 10/10.</text>
</comment>
<dbReference type="GO" id="GO:0042242">
    <property type="term" value="F:cobyrinic acid a,c-diamide synthase activity"/>
    <property type="evidence" value="ECO:0007669"/>
    <property type="project" value="UniProtKB-UniRule"/>
</dbReference>
<feature type="domain" description="CobB/CobQ-like glutamine amidotransferase" evidence="10">
    <location>
        <begin position="245"/>
        <end position="431"/>
    </location>
</feature>
<dbReference type="InterPro" id="IPR004484">
    <property type="entry name" value="CbiA/CobB_synth"/>
</dbReference>
<dbReference type="NCBIfam" id="TIGR00379">
    <property type="entry name" value="cobB"/>
    <property type="match status" value="1"/>
</dbReference>
<dbReference type="InterPro" id="IPR029062">
    <property type="entry name" value="Class_I_gatase-like"/>
</dbReference>
<dbReference type="AlphaFoldDB" id="A0A3G3IIB9"/>
<keyword evidence="3 8" id="KW-0436">Ligase</keyword>
<evidence type="ECO:0000256" key="1">
    <source>
        <dbReference type="ARBA" id="ARBA00001946"/>
    </source>
</evidence>
<dbReference type="GeneID" id="41322079"/>
<reference evidence="11 12" key="1">
    <citation type="submission" date="2016-10" db="EMBL/GenBank/DDBJ databases">
        <title>Complete genome of the TMA-utilizing, human hosted archaeon Methanomethylophilus alvus Gen. nov, sp. nov., strain Mx-05, derived from a pure culture.</title>
        <authorList>
            <person name="Brugere J.-F."/>
            <person name="Ben Hania W."/>
            <person name="Chaudhary P.P."/>
            <person name="Gaci N."/>
            <person name="Borrel G."/>
            <person name="Cao Van Tuat L."/>
            <person name="Fardeau M.-L."/>
            <person name="Harris H.M.B."/>
            <person name="O'Toole P.W."/>
            <person name="Ollivier B."/>
        </authorList>
    </citation>
    <scope>NUCLEOTIDE SEQUENCE [LARGE SCALE GENOMIC DNA]</scope>
    <source>
        <strain evidence="11 12">Mx-05</strain>
    </source>
</reference>
<keyword evidence="4 8" id="KW-0547">Nucleotide-binding</keyword>
<dbReference type="OMA" id="HAVHRID"/>
<sequence length="444" mass="48291">MKGFVVSGTGSGVGKTSVTTGLLSLLSKGRKVQAFKAGPDFIDPMYHTAATGRPARNLDSFMLDDDTIRNVVGYASKDADLCVVEGVRGLYEGFAGDGDVGSTAYVAKLLGFPVVLVVDAGSLTRSAAAIINGFRSFDPEVKIAGVILNKVSGRQHSDKLDVAMETYCKGVKVLGKIPKDRENTLGQRHLGLQTLHSFEQKEIEPLERLADPVDLDMLMGIAEECTADLPDSSPYVRRRSGLKAAVPMDDAYSFYYRENIECLEASGIEVRTFRPADGEHLPDADMAYLGGGYPELYADRISSNRDFLDGLENMCAEGKPILGECGGLMTLCSSMTDKSGKEYRMSGVFDAKAEFVDKRHGPTYVLAEAKGNNPLFSGPMRGHEYHYSEVLAHEDAEFCFDIRRGLGIRDGKDGLVRNNAVGTYMHQHALSCDDWAKGFVESAR</sequence>
<dbReference type="Gene3D" id="3.40.50.300">
    <property type="entry name" value="P-loop containing nucleotide triphosphate hydrolases"/>
    <property type="match status" value="2"/>
</dbReference>
<keyword evidence="6 8" id="KW-0460">Magnesium</keyword>
<evidence type="ECO:0000256" key="3">
    <source>
        <dbReference type="ARBA" id="ARBA00022598"/>
    </source>
</evidence>
<dbReference type="HAMAP" id="MF_00027">
    <property type="entry name" value="CobB_CbiA"/>
    <property type="match status" value="1"/>
</dbReference>
<keyword evidence="5 8" id="KW-0067">ATP-binding</keyword>
<name>A0A3G3IIB9_9ARCH</name>
<dbReference type="PANTHER" id="PTHR43873">
    <property type="entry name" value="COBYRINATE A,C-DIAMIDE SYNTHASE"/>
    <property type="match status" value="1"/>
</dbReference>
<accession>A0A3G3IIB9</accession>
<evidence type="ECO:0000256" key="2">
    <source>
        <dbReference type="ARBA" id="ARBA00022573"/>
    </source>
</evidence>
<evidence type="ECO:0000256" key="6">
    <source>
        <dbReference type="ARBA" id="ARBA00022842"/>
    </source>
</evidence>
<evidence type="ECO:0000313" key="11">
    <source>
        <dbReference type="EMBL" id="AYQ55428.1"/>
    </source>
</evidence>
<dbReference type="UniPathway" id="UPA00148">
    <property type="reaction ID" value="UER00231"/>
</dbReference>
<comment type="cofactor">
    <cofactor evidence="1 8">
        <name>Mg(2+)</name>
        <dbReference type="ChEBI" id="CHEBI:18420"/>
    </cofactor>
</comment>
<dbReference type="RefSeq" id="WP_015505196.1">
    <property type="nucleotide sequence ID" value="NZ_CAYARO010000015.1"/>
</dbReference>
<evidence type="ECO:0000313" key="12">
    <source>
        <dbReference type="Proteomes" id="UP000273278"/>
    </source>
</evidence>
<dbReference type="GO" id="GO:0005524">
    <property type="term" value="F:ATP binding"/>
    <property type="evidence" value="ECO:0007669"/>
    <property type="project" value="UniProtKB-UniRule"/>
</dbReference>
<comment type="catalytic activity">
    <reaction evidence="8">
        <text>cob(II)yrinate + 2 L-glutamine + 2 ATP + 2 H2O = cob(II)yrinate a,c diamide + 2 L-glutamate + 2 ADP + 2 phosphate + 2 H(+)</text>
        <dbReference type="Rhea" id="RHEA:26289"/>
        <dbReference type="ChEBI" id="CHEBI:15377"/>
        <dbReference type="ChEBI" id="CHEBI:15378"/>
        <dbReference type="ChEBI" id="CHEBI:29985"/>
        <dbReference type="ChEBI" id="CHEBI:30616"/>
        <dbReference type="ChEBI" id="CHEBI:43474"/>
        <dbReference type="ChEBI" id="CHEBI:58359"/>
        <dbReference type="ChEBI" id="CHEBI:58537"/>
        <dbReference type="ChEBI" id="CHEBI:58894"/>
        <dbReference type="ChEBI" id="CHEBI:456216"/>
        <dbReference type="EC" id="6.3.5.11"/>
    </reaction>
</comment>
<dbReference type="EC" id="6.3.5.11" evidence="8"/>
<dbReference type="Gene3D" id="3.40.50.880">
    <property type="match status" value="1"/>
</dbReference>
<gene>
    <name evidence="8" type="primary">cbiA</name>
    <name evidence="11" type="ORF">BKD89_06410</name>
</gene>
<evidence type="ECO:0000256" key="8">
    <source>
        <dbReference type="HAMAP-Rule" id="MF_00027"/>
    </source>
</evidence>
<dbReference type="PROSITE" id="PS51274">
    <property type="entry name" value="GATASE_COBBQ"/>
    <property type="match status" value="1"/>
</dbReference>
<evidence type="ECO:0000256" key="7">
    <source>
        <dbReference type="ARBA" id="ARBA00022962"/>
    </source>
</evidence>
<feature type="domain" description="CobQ/CobB/MinD/ParA nucleotide binding" evidence="9">
    <location>
        <begin position="5"/>
        <end position="183"/>
    </location>
</feature>